<feature type="domain" description="Flagellin N-terminal" evidence="4">
    <location>
        <begin position="5"/>
        <end position="143"/>
    </location>
</feature>
<accession>A0A2D6YHY7</accession>
<dbReference type="Pfam" id="PF00700">
    <property type="entry name" value="Flagellin_C"/>
    <property type="match status" value="1"/>
</dbReference>
<dbReference type="SUPFAM" id="SSF64518">
    <property type="entry name" value="Phase 1 flagellin"/>
    <property type="match status" value="1"/>
</dbReference>
<dbReference type="Gene3D" id="1.20.1330.10">
    <property type="entry name" value="f41 fragment of flagellin, N-terminal domain"/>
    <property type="match status" value="2"/>
</dbReference>
<dbReference type="InterPro" id="IPR001029">
    <property type="entry name" value="Flagellin_N"/>
</dbReference>
<gene>
    <name evidence="6" type="ORF">CMN54_04745</name>
</gene>
<dbReference type="Gene3D" id="6.10.10.10">
    <property type="entry name" value="Flagellar export chaperone, C-terminal domain"/>
    <property type="match status" value="1"/>
</dbReference>
<keyword evidence="6" id="KW-0966">Cell projection</keyword>
<keyword evidence="2 3" id="KW-0975">Bacterial flagellum</keyword>
<evidence type="ECO:0000256" key="2">
    <source>
        <dbReference type="ARBA" id="ARBA00023143"/>
    </source>
</evidence>
<comment type="similarity">
    <text evidence="1 3">Belongs to the bacterial flagellin family.</text>
</comment>
<dbReference type="InterPro" id="IPR046358">
    <property type="entry name" value="Flagellin_C"/>
</dbReference>
<sequence>MALRVNSNVAALNALRHLNHTEKELSGNLERLSSGRRLNRAADGPAELVISEQMKAQITGLEQSIRNSETSISMIQTTEGALSEVSSILINLRQLAVHSANEATNDAKMLQANQGEIENLLVTLSNIAKNTQFGTRTLLDGSNSVSGVAVGDGMDFVEAKEFTKASPAEGYKINITQPATRSMAVAENTLAMEDIYKSFVISEGGRTVEVNVRDNLDLYRDVERLLQAANTSKEPGFKEKTELALQQLVANEMQRQIDQAGLNLEVMVYKPLDTLGETLSDFNNLEDVLNKLEQYPSEEILSEFNKLANEEVIVIRHREYGSEPTFTVTTEVDDFFNMDTPANKAVTAIPGRDVEGTIGGNPEFDGGEPAVGRGQLLSAAPGTVGEGVTVRYGGEPDDIIYEVFNRRENKIAGTLLRQMERSAMVGEDIDGYVHVSQRSLAFQVGPSEGQQRKISIQSISPTKLARNIDNDSQFRSLNDIEVLDVDSAQDALKLIDVAVSEISSLRGDLGSFQKNALESNLSSLRVTRENLVSAESTLADADMAEEMSSLVRNQILMSSGTAMLAQANQVPQSVLTLLERA</sequence>
<evidence type="ECO:0000313" key="6">
    <source>
        <dbReference type="EMBL" id="MAH62752.1"/>
    </source>
</evidence>
<dbReference type="AlphaFoldDB" id="A0A2D6YHY7"/>
<protein>
    <recommendedName>
        <fullName evidence="3">Flagellin</fullName>
    </recommendedName>
</protein>
<dbReference type="Pfam" id="PF00669">
    <property type="entry name" value="Flagellin_N"/>
    <property type="match status" value="1"/>
</dbReference>
<keyword evidence="6" id="KW-0282">Flagellum</keyword>
<reference evidence="7" key="1">
    <citation type="submission" date="2017-09" db="EMBL/GenBank/DDBJ databases">
        <title>The Reconstruction of 2,631 Draft Metagenome-Assembled Genomes from the Global Oceans.</title>
        <authorList>
            <person name="Tully B.J."/>
            <person name="Graham E.D."/>
            <person name="Heidelberg J.F."/>
        </authorList>
    </citation>
    <scope>NUCLEOTIDE SEQUENCE [LARGE SCALE GENOMIC DNA]</scope>
</reference>
<dbReference type="GO" id="GO:0009288">
    <property type="term" value="C:bacterial-type flagellum"/>
    <property type="evidence" value="ECO:0007669"/>
    <property type="project" value="UniProtKB-SubCell"/>
</dbReference>
<evidence type="ECO:0000256" key="1">
    <source>
        <dbReference type="ARBA" id="ARBA00005709"/>
    </source>
</evidence>
<dbReference type="GO" id="GO:0005576">
    <property type="term" value="C:extracellular region"/>
    <property type="evidence" value="ECO:0007669"/>
    <property type="project" value="UniProtKB-SubCell"/>
</dbReference>
<dbReference type="PANTHER" id="PTHR42792:SF2">
    <property type="entry name" value="FLAGELLIN"/>
    <property type="match status" value="1"/>
</dbReference>
<feature type="domain" description="Flagellin C-terminal" evidence="5">
    <location>
        <begin position="492"/>
        <end position="578"/>
    </location>
</feature>
<dbReference type="EMBL" id="NZEX01000048">
    <property type="protein sequence ID" value="MAH62752.1"/>
    <property type="molecule type" value="Genomic_DNA"/>
</dbReference>
<evidence type="ECO:0000313" key="7">
    <source>
        <dbReference type="Proteomes" id="UP000226525"/>
    </source>
</evidence>
<evidence type="ECO:0000259" key="4">
    <source>
        <dbReference type="Pfam" id="PF00669"/>
    </source>
</evidence>
<evidence type="ECO:0000256" key="3">
    <source>
        <dbReference type="RuleBase" id="RU362073"/>
    </source>
</evidence>
<dbReference type="InterPro" id="IPR001492">
    <property type="entry name" value="Flagellin"/>
</dbReference>
<dbReference type="GO" id="GO:0005198">
    <property type="term" value="F:structural molecule activity"/>
    <property type="evidence" value="ECO:0007669"/>
    <property type="project" value="UniProtKB-UniRule"/>
</dbReference>
<comment type="function">
    <text evidence="3">Flagellin is the subunit protein which polymerizes to form the filaments of bacterial flagella.</text>
</comment>
<keyword evidence="3" id="KW-0964">Secreted</keyword>
<comment type="subcellular location">
    <subcellularLocation>
        <location evidence="3">Secreted</location>
    </subcellularLocation>
    <subcellularLocation>
        <location evidence="3">Bacterial flagellum</location>
    </subcellularLocation>
</comment>
<dbReference type="PRINTS" id="PR00207">
    <property type="entry name" value="FLAGELLIN"/>
</dbReference>
<evidence type="ECO:0000259" key="5">
    <source>
        <dbReference type="Pfam" id="PF00700"/>
    </source>
</evidence>
<organism evidence="6 7">
    <name type="scientific">SAR324 cluster bacterium</name>
    <dbReference type="NCBI Taxonomy" id="2024889"/>
    <lineage>
        <taxon>Bacteria</taxon>
        <taxon>Deltaproteobacteria</taxon>
        <taxon>SAR324 cluster</taxon>
    </lineage>
</organism>
<dbReference type="InterPro" id="IPR042187">
    <property type="entry name" value="Flagellin_C_sub2"/>
</dbReference>
<keyword evidence="6" id="KW-0969">Cilium</keyword>
<dbReference type="PANTHER" id="PTHR42792">
    <property type="entry name" value="FLAGELLIN"/>
    <property type="match status" value="1"/>
</dbReference>
<comment type="caution">
    <text evidence="6">The sequence shown here is derived from an EMBL/GenBank/DDBJ whole genome shotgun (WGS) entry which is preliminary data.</text>
</comment>
<proteinExistence type="inferred from homology"/>
<dbReference type="Proteomes" id="UP000226525">
    <property type="component" value="Unassembled WGS sequence"/>
</dbReference>
<name>A0A2D6YHY7_9DELT</name>